<dbReference type="OrthoDB" id="2020802at2759"/>
<dbReference type="Proteomes" id="UP001055439">
    <property type="component" value="Chromosome 2"/>
</dbReference>
<evidence type="ECO:0000256" key="3">
    <source>
        <dbReference type="ARBA" id="ARBA00023125"/>
    </source>
</evidence>
<dbReference type="FunFam" id="2.40.330.10:FF:000002">
    <property type="entry name" value="B3 domain-containing protein"/>
    <property type="match status" value="1"/>
</dbReference>
<evidence type="ECO:0000313" key="8">
    <source>
        <dbReference type="EMBL" id="URD88286.1"/>
    </source>
</evidence>
<evidence type="ECO:0000256" key="4">
    <source>
        <dbReference type="ARBA" id="ARBA00023163"/>
    </source>
</evidence>
<dbReference type="SMART" id="SM01019">
    <property type="entry name" value="B3"/>
    <property type="match status" value="1"/>
</dbReference>
<evidence type="ECO:0000256" key="6">
    <source>
        <dbReference type="SAM" id="MobiDB-lite"/>
    </source>
</evidence>
<gene>
    <name evidence="8" type="ORF">MUK42_27468</name>
</gene>
<comment type="subcellular location">
    <subcellularLocation>
        <location evidence="1">Nucleus</location>
    </subcellularLocation>
</comment>
<organism evidence="8 9">
    <name type="scientific">Musa troglodytarum</name>
    <name type="common">fe'i banana</name>
    <dbReference type="NCBI Taxonomy" id="320322"/>
    <lineage>
        <taxon>Eukaryota</taxon>
        <taxon>Viridiplantae</taxon>
        <taxon>Streptophyta</taxon>
        <taxon>Embryophyta</taxon>
        <taxon>Tracheophyta</taxon>
        <taxon>Spermatophyta</taxon>
        <taxon>Magnoliopsida</taxon>
        <taxon>Liliopsida</taxon>
        <taxon>Zingiberales</taxon>
        <taxon>Musaceae</taxon>
        <taxon>Musa</taxon>
    </lineage>
</organism>
<dbReference type="PROSITE" id="PS50863">
    <property type="entry name" value="B3"/>
    <property type="match status" value="1"/>
</dbReference>
<protein>
    <submittedName>
        <fullName evidence="8">B3 domain-containing protein</fullName>
    </submittedName>
</protein>
<feature type="compositionally biased region" description="Basic and acidic residues" evidence="6">
    <location>
        <begin position="1"/>
        <end position="12"/>
    </location>
</feature>
<dbReference type="EMBL" id="CP097504">
    <property type="protein sequence ID" value="URD88286.1"/>
    <property type="molecule type" value="Genomic_DNA"/>
</dbReference>
<keyword evidence="3" id="KW-0238">DNA-binding</keyword>
<feature type="domain" description="TF-B3" evidence="7">
    <location>
        <begin position="64"/>
        <end position="167"/>
    </location>
</feature>
<keyword evidence="4" id="KW-0804">Transcription</keyword>
<dbReference type="InterPro" id="IPR044800">
    <property type="entry name" value="LEC2-like"/>
</dbReference>
<reference evidence="8" key="1">
    <citation type="submission" date="2022-05" db="EMBL/GenBank/DDBJ databases">
        <title>The Musa troglodytarum L. genome provides insights into the mechanism of non-climacteric behaviour and enrichment of carotenoids.</title>
        <authorList>
            <person name="Wang J."/>
        </authorList>
    </citation>
    <scope>NUCLEOTIDE SEQUENCE</scope>
    <source>
        <tissue evidence="8">Leaf</tissue>
    </source>
</reference>
<dbReference type="GO" id="GO:0003700">
    <property type="term" value="F:DNA-binding transcription factor activity"/>
    <property type="evidence" value="ECO:0007669"/>
    <property type="project" value="InterPro"/>
</dbReference>
<keyword evidence="5" id="KW-0539">Nucleus</keyword>
<dbReference type="GO" id="GO:0005634">
    <property type="term" value="C:nucleus"/>
    <property type="evidence" value="ECO:0007669"/>
    <property type="project" value="UniProtKB-SubCell"/>
</dbReference>
<dbReference type="InterPro" id="IPR003340">
    <property type="entry name" value="B3_DNA-bd"/>
</dbReference>
<dbReference type="Gene3D" id="2.40.330.10">
    <property type="entry name" value="DNA-binding pseudobarrel domain"/>
    <property type="match status" value="1"/>
</dbReference>
<feature type="compositionally biased region" description="Polar residues" evidence="6">
    <location>
        <begin position="308"/>
        <end position="324"/>
    </location>
</feature>
<dbReference type="Pfam" id="PF02362">
    <property type="entry name" value="B3"/>
    <property type="match status" value="1"/>
</dbReference>
<dbReference type="PANTHER" id="PTHR31140">
    <property type="entry name" value="B3 DOMAIN-CONTAINING TRANSCRIPTION FACTOR ABI3"/>
    <property type="match status" value="1"/>
</dbReference>
<evidence type="ECO:0000313" key="9">
    <source>
        <dbReference type="Proteomes" id="UP001055439"/>
    </source>
</evidence>
<dbReference type="SUPFAM" id="SSF101936">
    <property type="entry name" value="DNA-binding pseudobarrel domain"/>
    <property type="match status" value="1"/>
</dbReference>
<keyword evidence="9" id="KW-1185">Reference proteome</keyword>
<feature type="region of interest" description="Disordered" evidence="6">
    <location>
        <begin position="1"/>
        <end position="23"/>
    </location>
</feature>
<accession>A0A9E7F461</accession>
<dbReference type="EMBL" id="CP097504">
    <property type="protein sequence ID" value="URD88287.1"/>
    <property type="molecule type" value="Genomic_DNA"/>
</dbReference>
<feature type="region of interest" description="Disordered" evidence="6">
    <location>
        <begin position="304"/>
        <end position="335"/>
    </location>
</feature>
<dbReference type="AlphaFoldDB" id="A0A9E7F461"/>
<name>A0A9E7F461_9LILI</name>
<evidence type="ECO:0000259" key="7">
    <source>
        <dbReference type="PROSITE" id="PS50863"/>
    </source>
</evidence>
<dbReference type="GO" id="GO:0003677">
    <property type="term" value="F:DNA binding"/>
    <property type="evidence" value="ECO:0007669"/>
    <property type="project" value="UniProtKB-KW"/>
</dbReference>
<dbReference type="CDD" id="cd10017">
    <property type="entry name" value="B3_DNA"/>
    <property type="match status" value="1"/>
</dbReference>
<evidence type="ECO:0000256" key="5">
    <source>
        <dbReference type="ARBA" id="ARBA00023242"/>
    </source>
</evidence>
<sequence>MEFTHGIRDRLSTTDGGEEQVEVSTHLPFIPSYPLPSSSSTAFRWHDDSSGAGDCASTEKEHMFYKVVTPSDVGKLNRLVIPKQHAEKYFPLDTSANEKGLLLSFEDRTGKPWRFRYSYWRSSQSYVMTKGWSRFVKEKGLQAGDTISFGRGVGDAGRHRLFIDWKRRPENRDPPRIPLPELSFARSAGPWSGRVFVPPEAGCGHTWQGHTYPAASLCTGSGQFLCYSLPAARPPQMEVQQAGRSGFPMVLGSPLPLVRNQPAVKRVRLFGVTLDCPESGGGANYDGHNHSVCVPQLHPGAALPLLQSPGTAGETTPSGSSSMYKKQHSPPDLYL</sequence>
<dbReference type="PANTHER" id="PTHR31140:SF139">
    <property type="entry name" value="B3 DOMAIN-CONTAINING PROTEIN OS02G0455900-RELATED"/>
    <property type="match status" value="1"/>
</dbReference>
<dbReference type="InterPro" id="IPR015300">
    <property type="entry name" value="DNA-bd_pseudobarrel_sf"/>
</dbReference>
<evidence type="ECO:0000256" key="1">
    <source>
        <dbReference type="ARBA" id="ARBA00004123"/>
    </source>
</evidence>
<proteinExistence type="predicted"/>
<keyword evidence="2" id="KW-0805">Transcription regulation</keyword>
<evidence type="ECO:0000256" key="2">
    <source>
        <dbReference type="ARBA" id="ARBA00023015"/>
    </source>
</evidence>